<comment type="caution">
    <text evidence="2">The sequence shown here is derived from an EMBL/GenBank/DDBJ whole genome shotgun (WGS) entry which is preliminary data.</text>
</comment>
<keyword evidence="3" id="KW-1185">Reference proteome</keyword>
<reference evidence="2 3" key="1">
    <citation type="submission" date="2016-10" db="EMBL/GenBank/DDBJ databases">
        <title>Genome sequence of the basidiomycete white-rot fungus Trametes pubescens.</title>
        <authorList>
            <person name="Makela M.R."/>
            <person name="Granchi Z."/>
            <person name="Peng M."/>
            <person name="De Vries R.P."/>
            <person name="Grigoriev I."/>
            <person name="Riley R."/>
            <person name="Hilden K."/>
        </authorList>
    </citation>
    <scope>NUCLEOTIDE SEQUENCE [LARGE SCALE GENOMIC DNA]</scope>
    <source>
        <strain evidence="2 3">FBCC735</strain>
    </source>
</reference>
<proteinExistence type="predicted"/>
<feature type="compositionally biased region" description="Low complexity" evidence="1">
    <location>
        <begin position="19"/>
        <end position="40"/>
    </location>
</feature>
<dbReference type="Proteomes" id="UP000184267">
    <property type="component" value="Unassembled WGS sequence"/>
</dbReference>
<organism evidence="2 3">
    <name type="scientific">Trametes pubescens</name>
    <name type="common">White-rot fungus</name>
    <dbReference type="NCBI Taxonomy" id="154538"/>
    <lineage>
        <taxon>Eukaryota</taxon>
        <taxon>Fungi</taxon>
        <taxon>Dikarya</taxon>
        <taxon>Basidiomycota</taxon>
        <taxon>Agaricomycotina</taxon>
        <taxon>Agaricomycetes</taxon>
        <taxon>Polyporales</taxon>
        <taxon>Polyporaceae</taxon>
        <taxon>Trametes</taxon>
    </lineage>
</organism>
<accession>A0A1M2VLF0</accession>
<name>A0A1M2VLF0_TRAPU</name>
<sequence length="225" mass="24389">MPRRVSSFPQLALSGGSGVSVPPTSGAPDSDASSCISTSSEESDDHESEYSSSGSMGGIDVFGILDRDVGKLDYPLVDFSYDLRATLSVDDIPNPMDLLAEHNVLLGDIRIIKRAHERSDRKLRYGESIFDADDYNGGADIHARQQPDVQMGGRKRRSALYAWSDVFGTHGAFQQVAAQCEVFADGNAVLQYGRGAYATQFVFRTSSSGHETYDRTDSPLARGAH</sequence>
<dbReference type="AlphaFoldDB" id="A0A1M2VLF0"/>
<gene>
    <name evidence="2" type="ORF">TRAPUB_736</name>
</gene>
<evidence type="ECO:0000256" key="1">
    <source>
        <dbReference type="SAM" id="MobiDB-lite"/>
    </source>
</evidence>
<evidence type="ECO:0000313" key="3">
    <source>
        <dbReference type="Proteomes" id="UP000184267"/>
    </source>
</evidence>
<protein>
    <submittedName>
        <fullName evidence="2">Uncharacterized protein</fullName>
    </submittedName>
</protein>
<dbReference type="EMBL" id="MNAD01001045">
    <property type="protein sequence ID" value="OJT08397.1"/>
    <property type="molecule type" value="Genomic_DNA"/>
</dbReference>
<feature type="region of interest" description="Disordered" evidence="1">
    <location>
        <begin position="1"/>
        <end position="54"/>
    </location>
</feature>
<evidence type="ECO:0000313" key="2">
    <source>
        <dbReference type="EMBL" id="OJT08397.1"/>
    </source>
</evidence>